<dbReference type="InterPro" id="IPR001251">
    <property type="entry name" value="CRAL-TRIO_dom"/>
</dbReference>
<dbReference type="Pfam" id="PF00650">
    <property type="entry name" value="CRAL_TRIO"/>
    <property type="match status" value="1"/>
</dbReference>
<dbReference type="OrthoDB" id="6485730at2759"/>
<dbReference type="SUPFAM" id="SSF52087">
    <property type="entry name" value="CRAL/TRIO domain"/>
    <property type="match status" value="1"/>
</dbReference>
<dbReference type="Gene3D" id="1.20.5.1200">
    <property type="entry name" value="Alpha-tocopherol transfer"/>
    <property type="match status" value="1"/>
</dbReference>
<sequence length="309" mass="35280">MSSTADAKQGPFSCGTRHGDLPTELRRIAEEELGETDSGREEALEKLTQLLQNEPDLDARTDPEFLLRFLRVRKYNVDAALNTIKNYYKGRVALGSSFKGLTPASVNPDAKELFIVMPERDRHGRLIILMRLGAWMPEVVPYCDFQQTGMMCLDHVASDPSSQTAGVTLMADFEGFTASKMLSCGVGLMRRGLDYLQNCLPIRLKAQHIVRESYVFDLLYALLRPFIKKKMTSRIHCHGYNFETLHEQIDPRALPEEFGGQGKPHDFDAFWKRLHDEEHIFAENNRYGYHTPSSDLVLNDEYEEENTDL</sequence>
<protein>
    <submittedName>
        <fullName evidence="3 4">Phosphatidylinositol transfer protein SEC14, putative</fullName>
        <ecNumber evidence="3">3.4.21.68</ecNumber>
    </submittedName>
</protein>
<dbReference type="SMART" id="SM00516">
    <property type="entry name" value="SEC14"/>
    <property type="match status" value="1"/>
</dbReference>
<dbReference type="CDD" id="cd00170">
    <property type="entry name" value="SEC14"/>
    <property type="match status" value="1"/>
</dbReference>
<dbReference type="InterPro" id="IPR011074">
    <property type="entry name" value="CRAL/TRIO_N_dom"/>
</dbReference>
<dbReference type="PaxDb" id="6945-B7PRJ1"/>
<dbReference type="EMBL" id="DS772939">
    <property type="protein sequence ID" value="EEC09213.1"/>
    <property type="molecule type" value="Genomic_DNA"/>
</dbReference>
<name>B7PRJ1_IXOSC</name>
<dbReference type="GO" id="GO:0004252">
    <property type="term" value="F:serine-type endopeptidase activity"/>
    <property type="evidence" value="ECO:0007669"/>
    <property type="project" value="UniProtKB-EC"/>
</dbReference>
<reference evidence="3 5" key="1">
    <citation type="submission" date="2008-03" db="EMBL/GenBank/DDBJ databases">
        <title>Annotation of Ixodes scapularis.</title>
        <authorList>
            <consortium name="Ixodes scapularis Genome Project Consortium"/>
            <person name="Caler E."/>
            <person name="Hannick L.I."/>
            <person name="Bidwell S."/>
            <person name="Joardar V."/>
            <person name="Thiagarajan M."/>
            <person name="Amedeo P."/>
            <person name="Galinsky K.J."/>
            <person name="Schobel S."/>
            <person name="Inman J."/>
            <person name="Hostetler J."/>
            <person name="Miller J."/>
            <person name="Hammond M."/>
            <person name="Megy K."/>
            <person name="Lawson D."/>
            <person name="Kodira C."/>
            <person name="Sutton G."/>
            <person name="Meyer J."/>
            <person name="Hill C.A."/>
            <person name="Birren B."/>
            <person name="Nene V."/>
            <person name="Collins F."/>
            <person name="Alarcon-Chaidez F."/>
            <person name="Wikel S."/>
            <person name="Strausberg R."/>
        </authorList>
    </citation>
    <scope>NUCLEOTIDE SEQUENCE [LARGE SCALE GENOMIC DNA]</scope>
    <source>
        <strain evidence="5">Wikel</strain>
        <strain evidence="3">Wikel colony</strain>
    </source>
</reference>
<dbReference type="HOGENOM" id="CLU_046597_1_1_1"/>
<dbReference type="SUPFAM" id="SSF46938">
    <property type="entry name" value="CRAL/TRIO N-terminal domain"/>
    <property type="match status" value="1"/>
</dbReference>
<dbReference type="Gene3D" id="3.40.525.10">
    <property type="entry name" value="CRAL-TRIO lipid binding domain"/>
    <property type="match status" value="1"/>
</dbReference>
<dbReference type="PROSITE" id="PS50191">
    <property type="entry name" value="CRAL_TRIO"/>
    <property type="match status" value="1"/>
</dbReference>
<dbReference type="SMART" id="SM01100">
    <property type="entry name" value="CRAL_TRIO_N"/>
    <property type="match status" value="1"/>
</dbReference>
<evidence type="ECO:0000313" key="3">
    <source>
        <dbReference type="EMBL" id="EEC09213.1"/>
    </source>
</evidence>
<dbReference type="EC" id="3.4.21.68" evidence="3"/>
<dbReference type="KEGG" id="isc:8030308"/>
<keyword evidence="5" id="KW-1185">Reference proteome</keyword>
<proteinExistence type="predicted"/>
<evidence type="ECO:0000259" key="2">
    <source>
        <dbReference type="PROSITE" id="PS50191"/>
    </source>
</evidence>
<dbReference type="FunCoup" id="B7PRJ1">
    <property type="interactions" value="36"/>
</dbReference>
<feature type="domain" description="CRAL-TRIO" evidence="2">
    <location>
        <begin position="103"/>
        <end position="266"/>
    </location>
</feature>
<dbReference type="InParanoid" id="B7PRJ1"/>
<evidence type="ECO:0000256" key="1">
    <source>
        <dbReference type="SAM" id="MobiDB-lite"/>
    </source>
</evidence>
<dbReference type="VEuPathDB" id="VectorBase:ISCI007021"/>
<dbReference type="AlphaFoldDB" id="B7PRJ1"/>
<dbReference type="EMBL" id="ABJB010233920">
    <property type="status" value="NOT_ANNOTATED_CDS"/>
    <property type="molecule type" value="Genomic_DNA"/>
</dbReference>
<feature type="region of interest" description="Disordered" evidence="1">
    <location>
        <begin position="1"/>
        <end position="23"/>
    </location>
</feature>
<reference evidence="4" key="2">
    <citation type="submission" date="2020-05" db="UniProtKB">
        <authorList>
            <consortium name="EnsemblMetazoa"/>
        </authorList>
    </citation>
    <scope>IDENTIFICATION</scope>
    <source>
        <strain evidence="4">wikel</strain>
    </source>
</reference>
<dbReference type="EnsemblMetazoa" id="ISCW007021-RA">
    <property type="protein sequence ID" value="ISCW007021-PA"/>
    <property type="gene ID" value="ISCW007021"/>
</dbReference>
<dbReference type="GO" id="GO:1902936">
    <property type="term" value="F:phosphatidylinositol bisphosphate binding"/>
    <property type="evidence" value="ECO:0000318"/>
    <property type="project" value="GO_Central"/>
</dbReference>
<gene>
    <name evidence="4" type="primary">8030308</name>
    <name evidence="3" type="ORF">IscW_ISCW007021</name>
</gene>
<dbReference type="InterPro" id="IPR036865">
    <property type="entry name" value="CRAL-TRIO_dom_sf"/>
</dbReference>
<dbReference type="PANTHER" id="PTHR10174:SF130">
    <property type="entry name" value="ALPHA-TOCOPHEROL TRANSFER PROTEIN-LIKE"/>
    <property type="match status" value="1"/>
</dbReference>
<dbReference type="InterPro" id="IPR036273">
    <property type="entry name" value="CRAL/TRIO_N_dom_sf"/>
</dbReference>
<evidence type="ECO:0000313" key="5">
    <source>
        <dbReference type="Proteomes" id="UP000001555"/>
    </source>
</evidence>
<dbReference type="VEuPathDB" id="VectorBase:ISCW007021"/>
<dbReference type="PANTHER" id="PTHR10174">
    <property type="entry name" value="ALPHA-TOCOPHEROL TRANSFER PROTEIN-RELATED"/>
    <property type="match status" value="1"/>
</dbReference>
<dbReference type="Gene3D" id="1.10.8.20">
    <property type="entry name" value="N-terminal domain of phosphatidylinositol transfer protein sec14p"/>
    <property type="match status" value="1"/>
</dbReference>
<dbReference type="PRINTS" id="PR00180">
    <property type="entry name" value="CRETINALDHBP"/>
</dbReference>
<dbReference type="VEuPathDB" id="VectorBase:ISCP_037127"/>
<keyword evidence="3" id="KW-0378">Hydrolase</keyword>
<evidence type="ECO:0000313" key="4">
    <source>
        <dbReference type="EnsemblMetazoa" id="ISCW007021-PA"/>
    </source>
</evidence>
<organism>
    <name type="scientific">Ixodes scapularis</name>
    <name type="common">Black-legged tick</name>
    <name type="synonym">Deer tick</name>
    <dbReference type="NCBI Taxonomy" id="6945"/>
    <lineage>
        <taxon>Eukaryota</taxon>
        <taxon>Metazoa</taxon>
        <taxon>Ecdysozoa</taxon>
        <taxon>Arthropoda</taxon>
        <taxon>Chelicerata</taxon>
        <taxon>Arachnida</taxon>
        <taxon>Acari</taxon>
        <taxon>Parasitiformes</taxon>
        <taxon>Ixodida</taxon>
        <taxon>Ixodoidea</taxon>
        <taxon>Ixodidae</taxon>
        <taxon>Ixodinae</taxon>
        <taxon>Ixodes</taxon>
    </lineage>
</organism>
<dbReference type="Proteomes" id="UP000001555">
    <property type="component" value="Unassembled WGS sequence"/>
</dbReference>
<accession>B7PRJ1</accession>